<keyword evidence="5" id="KW-1185">Reference proteome</keyword>
<feature type="compositionally biased region" description="Polar residues" evidence="2">
    <location>
        <begin position="334"/>
        <end position="344"/>
    </location>
</feature>
<dbReference type="KEGG" id="mxa:MXAN_7273"/>
<accession>Q1CW37</accession>
<dbReference type="EMBL" id="CP000113">
    <property type="protein sequence ID" value="ABF89159.1"/>
    <property type="molecule type" value="Genomic_DNA"/>
</dbReference>
<feature type="region of interest" description="Disordered" evidence="2">
    <location>
        <begin position="300"/>
        <end position="361"/>
    </location>
</feature>
<feature type="region of interest" description="Disordered" evidence="2">
    <location>
        <begin position="203"/>
        <end position="243"/>
    </location>
</feature>
<dbReference type="GO" id="GO:0008270">
    <property type="term" value="F:zinc ion binding"/>
    <property type="evidence" value="ECO:0007669"/>
    <property type="project" value="UniProtKB-KW"/>
</dbReference>
<dbReference type="PANTHER" id="PTHR38133">
    <property type="entry name" value="SLR1429 PROTEIN"/>
    <property type="match status" value="1"/>
</dbReference>
<dbReference type="HOGENOM" id="CLU_053146_2_2_7"/>
<dbReference type="GeneID" id="41364438"/>
<dbReference type="PANTHER" id="PTHR38133:SF1">
    <property type="entry name" value="SLR1429 PROTEIN"/>
    <property type="match status" value="1"/>
</dbReference>
<dbReference type="eggNOG" id="COG4279">
    <property type="taxonomic scope" value="Bacteria"/>
</dbReference>
<dbReference type="STRING" id="246197.MXAN_7273"/>
<gene>
    <name evidence="4" type="ordered locus">MXAN_7273</name>
</gene>
<name>Q1CW37_MYXXD</name>
<dbReference type="OrthoDB" id="188274at2"/>
<dbReference type="AlphaFoldDB" id="Q1CW37"/>
<evidence type="ECO:0000313" key="4">
    <source>
        <dbReference type="EMBL" id="ABF89159.1"/>
    </source>
</evidence>
<dbReference type="RefSeq" id="WP_011557192.1">
    <property type="nucleotide sequence ID" value="NC_008095.1"/>
</dbReference>
<evidence type="ECO:0000256" key="2">
    <source>
        <dbReference type="SAM" id="MobiDB-lite"/>
    </source>
</evidence>
<dbReference type="PROSITE" id="PS50966">
    <property type="entry name" value="ZF_SWIM"/>
    <property type="match status" value="1"/>
</dbReference>
<dbReference type="Proteomes" id="UP000002402">
    <property type="component" value="Chromosome"/>
</dbReference>
<evidence type="ECO:0000259" key="3">
    <source>
        <dbReference type="PROSITE" id="PS50966"/>
    </source>
</evidence>
<dbReference type="Pfam" id="PF04434">
    <property type="entry name" value="SWIM"/>
    <property type="match status" value="1"/>
</dbReference>
<proteinExistence type="predicted"/>
<feature type="domain" description="SWIM-type" evidence="3">
    <location>
        <begin position="133"/>
        <end position="168"/>
    </location>
</feature>
<keyword evidence="1" id="KW-0479">Metal-binding</keyword>
<feature type="compositionally biased region" description="Basic residues" evidence="2">
    <location>
        <begin position="314"/>
        <end position="328"/>
    </location>
</feature>
<protein>
    <submittedName>
        <fullName evidence="4">SWIM zinc finger domain protein</fullName>
    </submittedName>
</protein>
<reference evidence="4 5" key="1">
    <citation type="journal article" date="2006" name="Proc. Natl. Acad. Sci. U.S.A.">
        <title>Evolution of sensory complexity recorded in a myxobacterial genome.</title>
        <authorList>
            <person name="Goldman B.S."/>
            <person name="Nierman W.C."/>
            <person name="Kaiser D."/>
            <person name="Slater S.C."/>
            <person name="Durkin A.S."/>
            <person name="Eisen J.A."/>
            <person name="Ronning C.M."/>
            <person name="Barbazuk W.B."/>
            <person name="Blanchard M."/>
            <person name="Field C."/>
            <person name="Halling C."/>
            <person name="Hinkle G."/>
            <person name="Iartchuk O."/>
            <person name="Kim H.S."/>
            <person name="Mackenzie C."/>
            <person name="Madupu R."/>
            <person name="Miller N."/>
            <person name="Shvartsbeyn A."/>
            <person name="Sullivan S.A."/>
            <person name="Vaudin M."/>
            <person name="Wiegand R."/>
            <person name="Kaplan H.B."/>
        </authorList>
    </citation>
    <scope>NUCLEOTIDE SEQUENCE [LARGE SCALE GENOMIC DNA]</scope>
    <source>
        <strain evidence="5">DK1622</strain>
    </source>
</reference>
<evidence type="ECO:0000313" key="5">
    <source>
        <dbReference type="Proteomes" id="UP000002402"/>
    </source>
</evidence>
<keyword evidence="1" id="KW-0863">Zinc-finger</keyword>
<sequence>MSYREFWGWTSAPKRPPPEHGIKVKKAGATWWGQRWLEALEHVLKGESGRLARGRTYARAGRTHDLVIRRGKVTARVTGSRPTPYAVSLALRPHGEAVWEKAIAEMAGRAQYTAELLAGTMPQAIDEVFRAAGVSLFPRSREELVTDCSCPDWGDPCKHVAATHYVLGEALDRDPFLLFELRGRTKEQVLSALRAAREAGSAGAALEPRGAAKRKRAARGATAEAPEVPSVKPGKLTRDSYDVPREPLPALSFSFDAPATHGAVLRQLGAPASWGAKASPEDVLAPPVRAAAEVARRIALREPGEASAPDRAPRGRSRAKQPARRAKRGPPTQPSQQPLHTPSTSRRDGGARSKRSPVGAP</sequence>
<dbReference type="InterPro" id="IPR007527">
    <property type="entry name" value="Znf_SWIM"/>
</dbReference>
<dbReference type="EnsemblBacteria" id="ABF89159">
    <property type="protein sequence ID" value="ABF89159"/>
    <property type="gene ID" value="MXAN_7273"/>
</dbReference>
<organism evidence="4 5">
    <name type="scientific">Myxococcus xanthus (strain DK1622)</name>
    <dbReference type="NCBI Taxonomy" id="246197"/>
    <lineage>
        <taxon>Bacteria</taxon>
        <taxon>Pseudomonadati</taxon>
        <taxon>Myxococcota</taxon>
        <taxon>Myxococcia</taxon>
        <taxon>Myxococcales</taxon>
        <taxon>Cystobacterineae</taxon>
        <taxon>Myxococcaceae</taxon>
        <taxon>Myxococcus</taxon>
    </lineage>
</organism>
<evidence type="ECO:0000256" key="1">
    <source>
        <dbReference type="PROSITE-ProRule" id="PRU00325"/>
    </source>
</evidence>
<keyword evidence="1" id="KW-0862">Zinc</keyword>